<dbReference type="RefSeq" id="WP_074463459.1">
    <property type="nucleotide sequence ID" value="NZ_FMUR01000027.1"/>
</dbReference>
<keyword evidence="1" id="KW-1133">Transmembrane helix</keyword>
<feature type="transmembrane region" description="Helical" evidence="1">
    <location>
        <begin position="153"/>
        <end position="173"/>
    </location>
</feature>
<keyword evidence="1" id="KW-0812">Transmembrane</keyword>
<dbReference type="InterPro" id="IPR012507">
    <property type="entry name" value="YibE_F"/>
</dbReference>
<protein>
    <submittedName>
        <fullName evidence="2">Uncharacterized membrane protein</fullName>
    </submittedName>
</protein>
<feature type="transmembrane region" description="Helical" evidence="1">
    <location>
        <begin position="128"/>
        <end position="146"/>
    </location>
</feature>
<dbReference type="PANTHER" id="PTHR41771">
    <property type="entry name" value="MEMBRANE PROTEIN-RELATED"/>
    <property type="match status" value="1"/>
</dbReference>
<feature type="transmembrane region" description="Helical" evidence="1">
    <location>
        <begin position="310"/>
        <end position="332"/>
    </location>
</feature>
<name>A0A1G5GXS8_9FIRM</name>
<keyword evidence="3" id="KW-1185">Reference proteome</keyword>
<feature type="transmembrane region" description="Helical" evidence="1">
    <location>
        <begin position="179"/>
        <end position="198"/>
    </location>
</feature>
<dbReference type="PANTHER" id="PTHR41771:SF1">
    <property type="entry name" value="MEMBRANE PROTEIN"/>
    <property type="match status" value="1"/>
</dbReference>
<accession>A0A1G5GXS8</accession>
<dbReference type="AlphaFoldDB" id="A0A1G5GXS8"/>
<gene>
    <name evidence="2" type="ORF">SAMN02910451_03100</name>
</gene>
<feature type="transmembrane region" description="Helical" evidence="1">
    <location>
        <begin position="205"/>
        <end position="224"/>
    </location>
</feature>
<evidence type="ECO:0000256" key="1">
    <source>
        <dbReference type="SAM" id="Phobius"/>
    </source>
</evidence>
<keyword evidence="1" id="KW-0472">Membrane</keyword>
<feature type="transmembrane region" description="Helical" evidence="1">
    <location>
        <begin position="352"/>
        <end position="374"/>
    </location>
</feature>
<feature type="transmembrane region" description="Helical" evidence="1">
    <location>
        <begin position="253"/>
        <end position="274"/>
    </location>
</feature>
<evidence type="ECO:0000313" key="2">
    <source>
        <dbReference type="EMBL" id="SCY56346.1"/>
    </source>
</evidence>
<dbReference type="Proteomes" id="UP000183047">
    <property type="component" value="Unassembled WGS sequence"/>
</dbReference>
<dbReference type="EMBL" id="FMUR01000027">
    <property type="protein sequence ID" value="SCY56346.1"/>
    <property type="molecule type" value="Genomic_DNA"/>
</dbReference>
<proteinExistence type="predicted"/>
<evidence type="ECO:0000313" key="3">
    <source>
        <dbReference type="Proteomes" id="UP000183047"/>
    </source>
</evidence>
<feature type="transmembrane region" description="Helical" evidence="1">
    <location>
        <begin position="5"/>
        <end position="26"/>
    </location>
</feature>
<dbReference type="OrthoDB" id="5753718at2"/>
<organism evidence="2 3">
    <name type="scientific">Butyrivibrio hungatei</name>
    <dbReference type="NCBI Taxonomy" id="185008"/>
    <lineage>
        <taxon>Bacteria</taxon>
        <taxon>Bacillati</taxon>
        <taxon>Bacillota</taxon>
        <taxon>Clostridia</taxon>
        <taxon>Lachnospirales</taxon>
        <taxon>Lachnospiraceae</taxon>
        <taxon>Butyrivibrio</taxon>
    </lineage>
</organism>
<sequence length="380" mass="40315">MKKELIIKAVSVLVFIALSIGVVIYANADRPKYTVTENSGVEYETARVLSVIEDNTVIDESVENQKKGSSELKVKILTGRYKGDICKVTNYFSALYNVDVKEGDTVSVRIDTSAEHTYTVSVYNYNRIPLTIGLVAVFFAVLVLMGGKQGLKAFIGLVYTVFIILFVLLPLVYKGFSAIPVTIAVIFVTSAVCFLLIGGTGKKTVSAALGSLAGVLIAAILGAVSAKLGGVTTFQTDEAEALLLVKSTSNLKMSGLFISGILIAAMGAVMDIAMSISSAVEEIKLANEKAGFAELFRSGMKIGRDAMGTMANTLVLAYVGGALNMMILIYSYGVSFIQLINTDFVAVELIRAIAGSVGIISTVPCVAAIGAYLYGHKNNK</sequence>
<reference evidence="3" key="1">
    <citation type="submission" date="2016-10" db="EMBL/GenBank/DDBJ databases">
        <authorList>
            <person name="Varghese N."/>
            <person name="Submissions S."/>
        </authorList>
    </citation>
    <scope>NUCLEOTIDE SEQUENCE [LARGE SCALE GENOMIC DNA]</scope>
    <source>
        <strain evidence="3">XBD2006</strain>
    </source>
</reference>
<dbReference type="Pfam" id="PF07907">
    <property type="entry name" value="YibE_F"/>
    <property type="match status" value="1"/>
</dbReference>